<evidence type="ECO:0000256" key="6">
    <source>
        <dbReference type="ARBA" id="ARBA00022801"/>
    </source>
</evidence>
<evidence type="ECO:0000313" key="14">
    <source>
        <dbReference type="Proteomes" id="UP001168540"/>
    </source>
</evidence>
<reference evidence="13" key="1">
    <citation type="submission" date="2023-06" db="EMBL/GenBank/DDBJ databases">
        <authorList>
            <person name="Zhang S."/>
        </authorList>
    </citation>
    <scope>NUCLEOTIDE SEQUENCE</scope>
    <source>
        <strain evidence="13">SG2303</strain>
    </source>
</reference>
<feature type="transmembrane region" description="Helical" evidence="11">
    <location>
        <begin position="376"/>
        <end position="404"/>
    </location>
</feature>
<dbReference type="PANTHER" id="PTHR42837">
    <property type="entry name" value="REGULATOR OF SIGMA-E PROTEASE RSEP"/>
    <property type="match status" value="1"/>
</dbReference>
<evidence type="ECO:0000256" key="3">
    <source>
        <dbReference type="ARBA" id="ARBA00007931"/>
    </source>
</evidence>
<dbReference type="PANTHER" id="PTHR42837:SF2">
    <property type="entry name" value="MEMBRANE METALLOPROTEASE ARASP2, CHLOROPLASTIC-RELATED"/>
    <property type="match status" value="1"/>
</dbReference>
<dbReference type="PROSITE" id="PS50106">
    <property type="entry name" value="PDZ"/>
    <property type="match status" value="1"/>
</dbReference>
<dbReference type="EC" id="3.4.24.-" evidence="11"/>
<dbReference type="RefSeq" id="WP_289829985.1">
    <property type="nucleotide sequence ID" value="NZ_JAUEDK010000016.1"/>
</dbReference>
<keyword evidence="10 11" id="KW-0472">Membrane</keyword>
<evidence type="ECO:0000259" key="12">
    <source>
        <dbReference type="PROSITE" id="PS50106"/>
    </source>
</evidence>
<feature type="transmembrane region" description="Helical" evidence="11">
    <location>
        <begin position="424"/>
        <end position="441"/>
    </location>
</feature>
<keyword evidence="9 11" id="KW-0482">Metalloprotease</keyword>
<feature type="domain" description="PDZ" evidence="12">
    <location>
        <begin position="189"/>
        <end position="249"/>
    </location>
</feature>
<name>A0ABT7XNJ9_9NEIS</name>
<evidence type="ECO:0000313" key="13">
    <source>
        <dbReference type="EMBL" id="MDN0075378.1"/>
    </source>
</evidence>
<dbReference type="GO" id="GO:0008237">
    <property type="term" value="F:metallopeptidase activity"/>
    <property type="evidence" value="ECO:0007669"/>
    <property type="project" value="UniProtKB-KW"/>
</dbReference>
<evidence type="ECO:0000256" key="9">
    <source>
        <dbReference type="ARBA" id="ARBA00023049"/>
    </source>
</evidence>
<keyword evidence="4" id="KW-0645">Protease</keyword>
<dbReference type="EMBL" id="JAUEDK010000016">
    <property type="protein sequence ID" value="MDN0075378.1"/>
    <property type="molecule type" value="Genomic_DNA"/>
</dbReference>
<comment type="caution">
    <text evidence="13">The sequence shown here is derived from an EMBL/GenBank/DDBJ whole genome shotgun (WGS) entry which is preliminary data.</text>
</comment>
<feature type="transmembrane region" description="Helical" evidence="11">
    <location>
        <begin position="93"/>
        <end position="114"/>
    </location>
</feature>
<dbReference type="Proteomes" id="UP001168540">
    <property type="component" value="Unassembled WGS sequence"/>
</dbReference>
<dbReference type="InterPro" id="IPR001478">
    <property type="entry name" value="PDZ"/>
</dbReference>
<protein>
    <recommendedName>
        <fullName evidence="11">Zinc metalloprotease</fullName>
        <ecNumber evidence="11">3.4.24.-</ecNumber>
    </recommendedName>
</protein>
<keyword evidence="14" id="KW-1185">Reference proteome</keyword>
<keyword evidence="6 11" id="KW-0378">Hydrolase</keyword>
<sequence length="447" mass="48390">MITLLAFIVAIGVLVTIHELGHYVMARCCGVKVLRFSIGFGRPLITIRRGETDWTICPIPLGGYVRMLDEREGRVEPAERHLAFNTQSVWKRIAIVVAGPVANLLLAVLLYWGVLFSGVILVKPWVGTVVPQSIAEQSGFRSGDKLLSVNDSPVSDWQGARMAIVEQLAGDGRARVGVTTSSGGRAERLIDLNARPKELDEALSDGNLGLMPQRYLTQIGALEEGGAAEKAGMRVGDRLLSADGKPLAGWESWVTLIYNSPGKTLKVEVLRDGMPKVLAVRPTSIDHNGELIGRIGAAPKADDAWNGQLKYQHRDGFFTAARHAFVRTWETAWLSLKFVGRMLSGTASVNHLSGPLTIADVAGQTARIGLASYLEFLALISISIGVLNLLPIPVLDGGHLMYYVAELIRGRPLSERAQLLGQKIGFALLAMIMAVALLNDFSRLFGG</sequence>
<proteinExistence type="inferred from homology"/>
<organism evidence="13 14">
    <name type="scientific">Crenobacter oryzisoli</name>
    <dbReference type="NCBI Taxonomy" id="3056844"/>
    <lineage>
        <taxon>Bacteria</taxon>
        <taxon>Pseudomonadati</taxon>
        <taxon>Pseudomonadota</taxon>
        <taxon>Betaproteobacteria</taxon>
        <taxon>Neisseriales</taxon>
        <taxon>Neisseriaceae</taxon>
        <taxon>Crenobacter</taxon>
    </lineage>
</organism>
<keyword evidence="5 11" id="KW-0812">Transmembrane</keyword>
<gene>
    <name evidence="13" type="primary">rseP</name>
    <name evidence="13" type="ORF">QU481_10795</name>
</gene>
<evidence type="ECO:0000256" key="10">
    <source>
        <dbReference type="ARBA" id="ARBA00023136"/>
    </source>
</evidence>
<dbReference type="NCBIfam" id="TIGR00054">
    <property type="entry name" value="RIP metalloprotease RseP"/>
    <property type="match status" value="1"/>
</dbReference>
<dbReference type="InterPro" id="IPR004387">
    <property type="entry name" value="Pept_M50_Zn"/>
</dbReference>
<keyword evidence="7 11" id="KW-0862">Zinc</keyword>
<dbReference type="Pfam" id="PF02163">
    <property type="entry name" value="Peptidase_M50"/>
    <property type="match status" value="1"/>
</dbReference>
<dbReference type="InterPro" id="IPR041489">
    <property type="entry name" value="PDZ_6"/>
</dbReference>
<dbReference type="CDD" id="cd06163">
    <property type="entry name" value="S2P-M50_PDZ_RseP-like"/>
    <property type="match status" value="2"/>
</dbReference>
<evidence type="ECO:0000256" key="5">
    <source>
        <dbReference type="ARBA" id="ARBA00022692"/>
    </source>
</evidence>
<comment type="cofactor">
    <cofactor evidence="1 11">
        <name>Zn(2+)</name>
        <dbReference type="ChEBI" id="CHEBI:29105"/>
    </cofactor>
</comment>
<dbReference type="SUPFAM" id="SSF50156">
    <property type="entry name" value="PDZ domain-like"/>
    <property type="match status" value="2"/>
</dbReference>
<evidence type="ECO:0000256" key="2">
    <source>
        <dbReference type="ARBA" id="ARBA00004141"/>
    </source>
</evidence>
<evidence type="ECO:0000256" key="7">
    <source>
        <dbReference type="ARBA" id="ARBA00022833"/>
    </source>
</evidence>
<evidence type="ECO:0000256" key="8">
    <source>
        <dbReference type="ARBA" id="ARBA00022989"/>
    </source>
</evidence>
<dbReference type="Pfam" id="PF17820">
    <property type="entry name" value="PDZ_6"/>
    <property type="match status" value="2"/>
</dbReference>
<dbReference type="SMART" id="SM00228">
    <property type="entry name" value="PDZ"/>
    <property type="match status" value="2"/>
</dbReference>
<comment type="similarity">
    <text evidence="3 11">Belongs to the peptidase M50B family.</text>
</comment>
<evidence type="ECO:0000256" key="4">
    <source>
        <dbReference type="ARBA" id="ARBA00022670"/>
    </source>
</evidence>
<dbReference type="Gene3D" id="2.30.42.10">
    <property type="match status" value="2"/>
</dbReference>
<keyword evidence="8 11" id="KW-1133">Transmembrane helix</keyword>
<dbReference type="InterPro" id="IPR008915">
    <property type="entry name" value="Peptidase_M50"/>
</dbReference>
<evidence type="ECO:0000256" key="1">
    <source>
        <dbReference type="ARBA" id="ARBA00001947"/>
    </source>
</evidence>
<evidence type="ECO:0000256" key="11">
    <source>
        <dbReference type="RuleBase" id="RU362031"/>
    </source>
</evidence>
<keyword evidence="11" id="KW-0479">Metal-binding</keyword>
<accession>A0ABT7XNJ9</accession>
<dbReference type="InterPro" id="IPR036034">
    <property type="entry name" value="PDZ_sf"/>
</dbReference>
<comment type="subcellular location">
    <subcellularLocation>
        <location evidence="2">Membrane</location>
        <topology evidence="2">Multi-pass membrane protein</topology>
    </subcellularLocation>
</comment>